<dbReference type="EMBL" id="UOEW01000031">
    <property type="protein sequence ID" value="VAW33441.1"/>
    <property type="molecule type" value="Genomic_DNA"/>
</dbReference>
<feature type="domain" description="D-isomer specific 2-hydroxyacid dehydrogenase NAD-binding" evidence="7">
    <location>
        <begin position="80"/>
        <end position="231"/>
    </location>
</feature>
<dbReference type="GO" id="GO:0033711">
    <property type="term" value="F:4-phosphoerythronate dehydrogenase activity"/>
    <property type="evidence" value="ECO:0007669"/>
    <property type="project" value="UniProtKB-EC"/>
</dbReference>
<dbReference type="InterPro" id="IPR038251">
    <property type="entry name" value="PdxB_dimer_sf"/>
</dbReference>
<feature type="domain" description="D-isomer specific 2-hydroxyacid dehydrogenase catalytic" evidence="6">
    <location>
        <begin position="6"/>
        <end position="253"/>
    </location>
</feature>
<evidence type="ECO:0000313" key="9">
    <source>
        <dbReference type="EMBL" id="VAW33441.1"/>
    </source>
</evidence>
<name>A0A3B0UQP5_9ZZZZ</name>
<dbReference type="Pfam" id="PF02826">
    <property type="entry name" value="2-Hacid_dh_C"/>
    <property type="match status" value="1"/>
</dbReference>
<dbReference type="InterPro" id="IPR036291">
    <property type="entry name" value="NAD(P)-bd_dom_sf"/>
</dbReference>
<proteinExistence type="inferred from homology"/>
<keyword evidence="2" id="KW-0963">Cytoplasm</keyword>
<feature type="non-terminal residue" evidence="9">
    <location>
        <position position="1"/>
    </location>
</feature>
<accession>A0A3B0UQP5</accession>
<dbReference type="GO" id="GO:0046983">
    <property type="term" value="F:protein dimerization activity"/>
    <property type="evidence" value="ECO:0007669"/>
    <property type="project" value="InterPro"/>
</dbReference>
<dbReference type="GO" id="GO:0008615">
    <property type="term" value="P:pyridoxine biosynthetic process"/>
    <property type="evidence" value="ECO:0007669"/>
    <property type="project" value="UniProtKB-KW"/>
</dbReference>
<dbReference type="SUPFAM" id="SSF52283">
    <property type="entry name" value="Formate/glycerate dehydrogenase catalytic domain-like"/>
    <property type="match status" value="1"/>
</dbReference>
<dbReference type="GO" id="GO:0051287">
    <property type="term" value="F:NAD binding"/>
    <property type="evidence" value="ECO:0007669"/>
    <property type="project" value="InterPro"/>
</dbReference>
<evidence type="ECO:0000256" key="3">
    <source>
        <dbReference type="ARBA" id="ARBA00023002"/>
    </source>
</evidence>
<dbReference type="EC" id="1.1.1.290" evidence="9"/>
<protein>
    <submittedName>
        <fullName evidence="9">Erythronate-4-phosphate dehydrogenase</fullName>
        <ecNumber evidence="9">1.1.1.290</ecNumber>
    </submittedName>
</protein>
<feature type="domain" description="Erythronate-4-phosphate dehydrogenase dimerisation" evidence="8">
    <location>
        <begin position="276"/>
        <end position="328"/>
    </location>
</feature>
<dbReference type="GO" id="GO:0005737">
    <property type="term" value="C:cytoplasm"/>
    <property type="evidence" value="ECO:0007669"/>
    <property type="project" value="InterPro"/>
</dbReference>
<reference evidence="9" key="1">
    <citation type="submission" date="2018-06" db="EMBL/GenBank/DDBJ databases">
        <authorList>
            <person name="Zhirakovskaya E."/>
        </authorList>
    </citation>
    <scope>NUCLEOTIDE SEQUENCE</scope>
</reference>
<evidence type="ECO:0000256" key="4">
    <source>
        <dbReference type="ARBA" id="ARBA00023027"/>
    </source>
</evidence>
<dbReference type="SUPFAM" id="SSF51735">
    <property type="entry name" value="NAD(P)-binding Rossmann-fold domains"/>
    <property type="match status" value="1"/>
</dbReference>
<dbReference type="Gene3D" id="3.30.1370.170">
    <property type="match status" value="1"/>
</dbReference>
<dbReference type="CDD" id="cd12158">
    <property type="entry name" value="ErythrP_dh"/>
    <property type="match status" value="1"/>
</dbReference>
<dbReference type="PROSITE" id="PS00671">
    <property type="entry name" value="D_2_HYDROXYACID_DH_3"/>
    <property type="match status" value="1"/>
</dbReference>
<evidence type="ECO:0000256" key="1">
    <source>
        <dbReference type="ARBA" id="ARBA00005854"/>
    </source>
</evidence>
<evidence type="ECO:0000256" key="2">
    <source>
        <dbReference type="ARBA" id="ARBA00022490"/>
    </source>
</evidence>
<evidence type="ECO:0000259" key="8">
    <source>
        <dbReference type="Pfam" id="PF11890"/>
    </source>
</evidence>
<evidence type="ECO:0000256" key="5">
    <source>
        <dbReference type="ARBA" id="ARBA00023096"/>
    </source>
</evidence>
<dbReference type="AlphaFoldDB" id="A0A3B0UQP5"/>
<dbReference type="PANTHER" id="PTHR43761">
    <property type="entry name" value="D-ISOMER SPECIFIC 2-HYDROXYACID DEHYDROGENASE FAMILY PROTEIN (AFU_ORTHOLOGUE AFUA_1G13630)"/>
    <property type="match status" value="1"/>
</dbReference>
<dbReference type="Pfam" id="PF00389">
    <property type="entry name" value="2-Hacid_dh"/>
    <property type="match status" value="1"/>
</dbReference>
<dbReference type="InterPro" id="IPR050418">
    <property type="entry name" value="D-iso_2-hydroxyacid_DH_PdxB"/>
</dbReference>
<gene>
    <name evidence="9" type="ORF">MNBD_GAMMA01-1482</name>
</gene>
<dbReference type="Gene3D" id="3.40.50.720">
    <property type="entry name" value="NAD(P)-binding Rossmann-like Domain"/>
    <property type="match status" value="2"/>
</dbReference>
<dbReference type="InterPro" id="IPR020921">
    <property type="entry name" value="Erythronate-4-P_DHase"/>
</dbReference>
<dbReference type="PANTHER" id="PTHR43761:SF1">
    <property type="entry name" value="D-ISOMER SPECIFIC 2-HYDROXYACID DEHYDROGENASE CATALYTIC DOMAIN-CONTAINING PROTEIN-RELATED"/>
    <property type="match status" value="1"/>
</dbReference>
<evidence type="ECO:0000259" key="6">
    <source>
        <dbReference type="Pfam" id="PF00389"/>
    </source>
</evidence>
<dbReference type="InterPro" id="IPR006139">
    <property type="entry name" value="D-isomer_2_OHA_DH_cat_dom"/>
</dbReference>
<keyword evidence="5" id="KW-0664">Pyridoxine biosynthesis</keyword>
<sequence>RSINKTVLKDAQILLVRSVTQVDHNLLHDTAIKFVASATSGINHIDLTCLKNQGITFAYAAGSNANSVAQYVVAGICYWSLQQQKPLDQLTIGIVGYGNVGKKVQQLCSKLHIKSIINDPPLAAKTTSKHQRDFHSLKDTLACDIISLHVPLVLTGQYATKYLINTPQIQQLQSDTLFINTSRGEVVNEAALLSRKLDYNDISIILDVWNNEPDINLQMLAQTLIATPHIAGYSLDGKISGTQMIYQACCQFLNVKARWSASNMDCSITQPYDCNQTKQQDIRLAILAAYNIASDSTQLKKLLTSPTVATSKYFDDLRKHYPTRREWEILG</sequence>
<keyword evidence="3 9" id="KW-0560">Oxidoreductase</keyword>
<comment type="similarity">
    <text evidence="1">Belongs to the D-isomer specific 2-hydroxyacid dehydrogenase family.</text>
</comment>
<evidence type="ECO:0000259" key="7">
    <source>
        <dbReference type="Pfam" id="PF02826"/>
    </source>
</evidence>
<dbReference type="InterPro" id="IPR024531">
    <property type="entry name" value="Erythronate-4-P_DHase_dimer"/>
</dbReference>
<dbReference type="InterPro" id="IPR006140">
    <property type="entry name" value="D-isomer_DH_NAD-bd"/>
</dbReference>
<organism evidence="9">
    <name type="scientific">hydrothermal vent metagenome</name>
    <dbReference type="NCBI Taxonomy" id="652676"/>
    <lineage>
        <taxon>unclassified sequences</taxon>
        <taxon>metagenomes</taxon>
        <taxon>ecological metagenomes</taxon>
    </lineage>
</organism>
<dbReference type="InterPro" id="IPR029753">
    <property type="entry name" value="D-isomer_DH_CS"/>
</dbReference>
<keyword evidence="4" id="KW-0520">NAD</keyword>
<dbReference type="Pfam" id="PF11890">
    <property type="entry name" value="DUF3410"/>
    <property type="match status" value="1"/>
</dbReference>